<accession>X0WQ90</accession>
<dbReference type="PROSITE" id="PS50975">
    <property type="entry name" value="ATP_GRASP"/>
    <property type="match status" value="1"/>
</dbReference>
<proteinExistence type="predicted"/>
<dbReference type="InterPro" id="IPR011761">
    <property type="entry name" value="ATP-grasp"/>
</dbReference>
<feature type="domain" description="ATP-grasp" evidence="1">
    <location>
        <begin position="7"/>
        <end position="205"/>
    </location>
</feature>
<feature type="non-terminal residue" evidence="2">
    <location>
        <position position="1"/>
    </location>
</feature>
<reference evidence="2" key="1">
    <citation type="journal article" date="2014" name="Front. Microbiol.">
        <title>High frequency of phylogenetically diverse reductive dehalogenase-homologous genes in deep subseafloor sedimentary metagenomes.</title>
        <authorList>
            <person name="Kawai M."/>
            <person name="Futagami T."/>
            <person name="Toyoda A."/>
            <person name="Takaki Y."/>
            <person name="Nishi S."/>
            <person name="Hori S."/>
            <person name="Arai W."/>
            <person name="Tsubouchi T."/>
            <person name="Morono Y."/>
            <person name="Uchiyama I."/>
            <person name="Ito T."/>
            <person name="Fujiyama A."/>
            <person name="Inagaki F."/>
            <person name="Takami H."/>
        </authorList>
    </citation>
    <scope>NUCLEOTIDE SEQUENCE</scope>
    <source>
        <strain evidence="2">Expedition CK06-06</strain>
    </source>
</reference>
<dbReference type="SUPFAM" id="SSF56059">
    <property type="entry name" value="Glutathione synthetase ATP-binding domain-like"/>
    <property type="match status" value="1"/>
</dbReference>
<dbReference type="GO" id="GO:0046872">
    <property type="term" value="F:metal ion binding"/>
    <property type="evidence" value="ECO:0007669"/>
    <property type="project" value="InterPro"/>
</dbReference>
<comment type="caution">
    <text evidence="2">The sequence shown here is derived from an EMBL/GenBank/DDBJ whole genome shotgun (WGS) entry which is preliminary data.</text>
</comment>
<dbReference type="Gene3D" id="3.30.470.20">
    <property type="entry name" value="ATP-grasp fold, B domain"/>
    <property type="match status" value="1"/>
</dbReference>
<dbReference type="EMBL" id="BARS01042809">
    <property type="protein sequence ID" value="GAG32820.1"/>
    <property type="molecule type" value="Genomic_DNA"/>
</dbReference>
<organism evidence="2">
    <name type="scientific">marine sediment metagenome</name>
    <dbReference type="NCBI Taxonomy" id="412755"/>
    <lineage>
        <taxon>unclassified sequences</taxon>
        <taxon>metagenomes</taxon>
        <taxon>ecological metagenomes</taxon>
    </lineage>
</organism>
<evidence type="ECO:0000313" key="2">
    <source>
        <dbReference type="EMBL" id="GAG32820.1"/>
    </source>
</evidence>
<name>X0WQ90_9ZZZZ</name>
<sequence length="211" mass="24164">SNKKKARAIFAERGIPAPTFYNQSAGVSKSDLPVIGRTSYHHKGRGFWFCKTLADVRRAAKAGATHFLEFVPNTREYRVHTFIKKKYRKVEPEKRDLDHYVSIKISEKVWQGEGKPSATEPQKNHEFGWVFCVPKNRREEELDVVRYAAKQAIAALGLDFGAVDVMYRIRTKRCYVLEVNSTPSMSDDNATTCEVYARRILKTISTAKEED</sequence>
<gene>
    <name evidence="2" type="ORF">S01H1_64903</name>
</gene>
<evidence type="ECO:0000259" key="1">
    <source>
        <dbReference type="PROSITE" id="PS50975"/>
    </source>
</evidence>
<protein>
    <recommendedName>
        <fullName evidence="1">ATP-grasp domain-containing protein</fullName>
    </recommendedName>
</protein>
<dbReference type="AlphaFoldDB" id="X0WQ90"/>
<dbReference type="GO" id="GO:0005524">
    <property type="term" value="F:ATP binding"/>
    <property type="evidence" value="ECO:0007669"/>
    <property type="project" value="InterPro"/>
</dbReference>